<gene>
    <name evidence="3" type="primary">ATPase 8</name>
</gene>
<dbReference type="AlphaFoldDB" id="Q6I7Y3"/>
<evidence type="ECO:0000313" key="3">
    <source>
        <dbReference type="EMBL" id="BAD24741.1"/>
    </source>
</evidence>
<feature type="chain" id="PRO_5004275724" evidence="2">
    <location>
        <begin position="25"/>
        <end position="53"/>
    </location>
</feature>
<feature type="signal peptide" evidence="2">
    <location>
        <begin position="1"/>
        <end position="24"/>
    </location>
</feature>
<protein>
    <submittedName>
        <fullName evidence="3">ATPase subunit 8</fullName>
    </submittedName>
</protein>
<reference evidence="3" key="1">
    <citation type="journal article" date="1995" name="Mol. Biol. Evol.">
        <title>Variations in mitochondrial tRNA gene organization of reptiles as phylogenetic markers.</title>
        <authorList>
            <person name="Kumazawa Y."/>
            <person name="Nishida M."/>
        </authorList>
    </citation>
    <scope>NUCLEOTIDE SEQUENCE</scope>
</reference>
<reference evidence="3" key="5">
    <citation type="journal article" date="2004" name="DNA Res.">
        <title>Mitochondrial DNA sequences of five squamates: phylogenetic affiliation of snakes.</title>
        <authorList>
            <person name="Kumazawa Y."/>
        </authorList>
    </citation>
    <scope>NUCLEOTIDE SEQUENCE</scope>
</reference>
<reference evidence="3" key="3">
    <citation type="journal article" date="1999" name="Mol. Biol. Evol.">
        <title>Complete mitochondrial DNA sequences of the green turtle and blue-tailed mole skink: statistical evidence for archosaurian affinity of turtles.</title>
        <authorList>
            <person name="Kumazawa Y."/>
            <person name="Nishida M."/>
        </authorList>
    </citation>
    <scope>NUCLEOTIDE SEQUENCE</scope>
</reference>
<keyword evidence="2" id="KW-0732">Signal</keyword>
<dbReference type="EMBL" id="AB079597">
    <property type="protein sequence ID" value="BAD24741.1"/>
    <property type="molecule type" value="Genomic_DNA"/>
</dbReference>
<geneLocation type="mitochondrion" evidence="3"/>
<organism evidence="3">
    <name type="scientific">Rena humilis</name>
    <name type="common">Western blind snake</name>
    <name type="synonym">Leptotyphlops humilis</name>
    <dbReference type="NCBI Taxonomy" id="711330"/>
    <lineage>
        <taxon>Eukaryota</taxon>
        <taxon>Metazoa</taxon>
        <taxon>Chordata</taxon>
        <taxon>Craniata</taxon>
        <taxon>Vertebrata</taxon>
        <taxon>Euteleostomi</taxon>
        <taxon>Lepidosauria</taxon>
        <taxon>Squamata</taxon>
        <taxon>Bifurcata</taxon>
        <taxon>Unidentata</taxon>
        <taxon>Episquamata</taxon>
        <taxon>Toxicofera</taxon>
        <taxon>Serpentes</taxon>
        <taxon>Typhlopoidea</taxon>
        <taxon>Leptotyphlopidae</taxon>
        <taxon>Rena</taxon>
    </lineage>
</organism>
<name>Q6I7Y3_RENHU</name>
<reference evidence="3" key="4">
    <citation type="journal article" date="2004" name="DNA Res.">
        <title>Mitochondrial genome of the Komodo dragon: efficient sequencing method with reptile-oriented primers and novel gene rearrangements.</title>
        <authorList>
            <person name="Kumazawa Y."/>
            <person name="Endo H."/>
        </authorList>
    </citation>
    <scope>NUCLEOTIDE SEQUENCE</scope>
</reference>
<evidence type="ECO:0000256" key="1">
    <source>
        <dbReference type="SAM" id="MobiDB-lite"/>
    </source>
</evidence>
<keyword evidence="3" id="KW-0496">Mitochondrion</keyword>
<proteinExistence type="predicted"/>
<evidence type="ECO:0000256" key="2">
    <source>
        <dbReference type="SAM" id="SignalP"/>
    </source>
</evidence>
<feature type="region of interest" description="Disordered" evidence="1">
    <location>
        <begin position="31"/>
        <end position="53"/>
    </location>
</feature>
<accession>Q6I7Y3</accession>
<sequence>MPQLEPMNMLLIMTWTWMILTSTTKKISKLTPTKHSIKPQTKHHTTQWPWPWP</sequence>
<reference evidence="3" key="2">
    <citation type="journal article" date="1998" name="Genetics">
        <title>The complete nucleotide sequence of a snake (Dinodon semicarinatus) mitochondrial genome with two identical control regions.</title>
        <authorList>
            <person name="Kumazawa Y."/>
            <person name="Ota H."/>
            <person name="Nishida M."/>
            <person name="Ozawa T."/>
        </authorList>
    </citation>
    <scope>NUCLEOTIDE SEQUENCE</scope>
</reference>
<feature type="compositionally biased region" description="Basic residues" evidence="1">
    <location>
        <begin position="35"/>
        <end position="45"/>
    </location>
</feature>